<name>A0ABN7UFM5_GIGMA</name>
<feature type="region of interest" description="Disordered" evidence="1">
    <location>
        <begin position="55"/>
        <end position="96"/>
    </location>
</feature>
<accession>A0ABN7UFM5</accession>
<protein>
    <submittedName>
        <fullName evidence="2">24476_t:CDS:1</fullName>
    </submittedName>
</protein>
<comment type="caution">
    <text evidence="2">The sequence shown here is derived from an EMBL/GenBank/DDBJ whole genome shotgun (WGS) entry which is preliminary data.</text>
</comment>
<dbReference type="Proteomes" id="UP000789901">
    <property type="component" value="Unassembled WGS sequence"/>
</dbReference>
<evidence type="ECO:0000313" key="3">
    <source>
        <dbReference type="Proteomes" id="UP000789901"/>
    </source>
</evidence>
<keyword evidence="3" id="KW-1185">Reference proteome</keyword>
<gene>
    <name evidence="2" type="ORF">GMARGA_LOCUS6127</name>
</gene>
<sequence>MVLSDELVKLKGCEFGNHLGISENVLNEAASVPLETLADERIKLRQLLSQYEPENIYKTDKTGNRDKSPENNELDSEYEDGENFISESSENDEISNSEELMEELIEVLMGVLMEKLVKLLMEVLIEVLMEELIEEHVEGCIKDHELKGPVAEIIVDLSSSNDPEASNIAQTMERYVQIVNEPVATEGILDDEEIITMVQAEENEQESNDD</sequence>
<evidence type="ECO:0000256" key="1">
    <source>
        <dbReference type="SAM" id="MobiDB-lite"/>
    </source>
</evidence>
<feature type="compositionally biased region" description="Acidic residues" evidence="1">
    <location>
        <begin position="72"/>
        <end position="82"/>
    </location>
</feature>
<organism evidence="2 3">
    <name type="scientific">Gigaspora margarita</name>
    <dbReference type="NCBI Taxonomy" id="4874"/>
    <lineage>
        <taxon>Eukaryota</taxon>
        <taxon>Fungi</taxon>
        <taxon>Fungi incertae sedis</taxon>
        <taxon>Mucoromycota</taxon>
        <taxon>Glomeromycotina</taxon>
        <taxon>Glomeromycetes</taxon>
        <taxon>Diversisporales</taxon>
        <taxon>Gigasporaceae</taxon>
        <taxon>Gigaspora</taxon>
    </lineage>
</organism>
<reference evidence="2 3" key="1">
    <citation type="submission" date="2021-06" db="EMBL/GenBank/DDBJ databases">
        <authorList>
            <person name="Kallberg Y."/>
            <person name="Tangrot J."/>
            <person name="Rosling A."/>
        </authorList>
    </citation>
    <scope>NUCLEOTIDE SEQUENCE [LARGE SCALE GENOMIC DNA]</scope>
    <source>
        <strain evidence="2 3">120-4 pot B 10/14</strain>
    </source>
</reference>
<feature type="compositionally biased region" description="Basic and acidic residues" evidence="1">
    <location>
        <begin position="55"/>
        <end position="70"/>
    </location>
</feature>
<dbReference type="EMBL" id="CAJVQB010002714">
    <property type="protein sequence ID" value="CAG8584892.1"/>
    <property type="molecule type" value="Genomic_DNA"/>
</dbReference>
<evidence type="ECO:0000313" key="2">
    <source>
        <dbReference type="EMBL" id="CAG8584892.1"/>
    </source>
</evidence>
<proteinExistence type="predicted"/>